<gene>
    <name evidence="2" type="ORF">B5F14_09525</name>
</gene>
<dbReference type="InterPro" id="IPR010982">
    <property type="entry name" value="Lambda_DNA-bd_dom_sf"/>
</dbReference>
<dbReference type="Gene3D" id="1.10.260.40">
    <property type="entry name" value="lambda repressor-like DNA-binding domains"/>
    <property type="match status" value="1"/>
</dbReference>
<evidence type="ECO:0000313" key="3">
    <source>
        <dbReference type="Proteomes" id="UP000195447"/>
    </source>
</evidence>
<evidence type="ECO:0000313" key="2">
    <source>
        <dbReference type="EMBL" id="OUP56811.1"/>
    </source>
</evidence>
<feature type="domain" description="HTH cro/C1-type" evidence="1">
    <location>
        <begin position="16"/>
        <end position="71"/>
    </location>
</feature>
<dbReference type="AlphaFoldDB" id="A0A1Y4LPE8"/>
<dbReference type="GO" id="GO:0003677">
    <property type="term" value="F:DNA binding"/>
    <property type="evidence" value="ECO:0007669"/>
    <property type="project" value="InterPro"/>
</dbReference>
<protein>
    <recommendedName>
        <fullName evidence="1">HTH cro/C1-type domain-containing protein</fullName>
    </recommendedName>
</protein>
<keyword evidence="3" id="KW-1185">Reference proteome</keyword>
<dbReference type="SMART" id="SM00530">
    <property type="entry name" value="HTH_XRE"/>
    <property type="match status" value="1"/>
</dbReference>
<proteinExistence type="predicted"/>
<dbReference type="InterPro" id="IPR001387">
    <property type="entry name" value="Cro/C1-type_HTH"/>
</dbReference>
<accession>A0A1Y4LPE8</accession>
<dbReference type="SUPFAM" id="SSF47413">
    <property type="entry name" value="lambda repressor-like DNA-binding domains"/>
    <property type="match status" value="1"/>
</dbReference>
<dbReference type="Pfam" id="PF01381">
    <property type="entry name" value="HTH_3"/>
    <property type="match status" value="1"/>
</dbReference>
<dbReference type="CDD" id="cd00093">
    <property type="entry name" value="HTH_XRE"/>
    <property type="match status" value="1"/>
</dbReference>
<dbReference type="PROSITE" id="PS50943">
    <property type="entry name" value="HTH_CROC1"/>
    <property type="match status" value="1"/>
</dbReference>
<comment type="caution">
    <text evidence="2">The sequence shown here is derived from an EMBL/GenBank/DDBJ whole genome shotgun (WGS) entry which is preliminary data.</text>
</comment>
<dbReference type="EMBL" id="NFKM01000024">
    <property type="protein sequence ID" value="OUP56811.1"/>
    <property type="molecule type" value="Genomic_DNA"/>
</dbReference>
<sequence>MVQKEGVVFVTLSEKIQFVRKNILKLNVSDFAELLGVNRRTVSAWEHEEMNPSLNNIVNMSILSNISIDSFVKGNQSFELICRDISREQYDILNQVIKEYKKR</sequence>
<evidence type="ECO:0000259" key="1">
    <source>
        <dbReference type="PROSITE" id="PS50943"/>
    </source>
</evidence>
<name>A0A1Y4LPE8_9FIRM</name>
<reference evidence="3" key="1">
    <citation type="submission" date="2017-04" db="EMBL/GenBank/DDBJ databases">
        <title>Function of individual gut microbiota members based on whole genome sequencing of pure cultures obtained from chicken caecum.</title>
        <authorList>
            <person name="Medvecky M."/>
            <person name="Cejkova D."/>
            <person name="Polansky O."/>
            <person name="Karasova D."/>
            <person name="Kubasova T."/>
            <person name="Cizek A."/>
            <person name="Rychlik I."/>
        </authorList>
    </citation>
    <scope>NUCLEOTIDE SEQUENCE [LARGE SCALE GENOMIC DNA]</scope>
    <source>
        <strain evidence="3">An178</strain>
    </source>
</reference>
<organism evidence="2 3">
    <name type="scientific">Faecalitalea cylindroides</name>
    <dbReference type="NCBI Taxonomy" id="39483"/>
    <lineage>
        <taxon>Bacteria</taxon>
        <taxon>Bacillati</taxon>
        <taxon>Bacillota</taxon>
        <taxon>Erysipelotrichia</taxon>
        <taxon>Erysipelotrichales</taxon>
        <taxon>Erysipelotrichaceae</taxon>
        <taxon>Faecalitalea</taxon>
    </lineage>
</organism>
<dbReference type="Proteomes" id="UP000195447">
    <property type="component" value="Unassembled WGS sequence"/>
</dbReference>